<organism evidence="2 3">
    <name type="scientific">Emydomyces testavorans</name>
    <dbReference type="NCBI Taxonomy" id="2070801"/>
    <lineage>
        <taxon>Eukaryota</taxon>
        <taxon>Fungi</taxon>
        <taxon>Dikarya</taxon>
        <taxon>Ascomycota</taxon>
        <taxon>Pezizomycotina</taxon>
        <taxon>Eurotiomycetes</taxon>
        <taxon>Eurotiomycetidae</taxon>
        <taxon>Onygenales</taxon>
        <taxon>Nannizziopsiaceae</taxon>
        <taxon>Emydomyces</taxon>
    </lineage>
</organism>
<proteinExistence type="predicted"/>
<feature type="compositionally biased region" description="Low complexity" evidence="1">
    <location>
        <begin position="505"/>
        <end position="516"/>
    </location>
</feature>
<evidence type="ECO:0000313" key="2">
    <source>
        <dbReference type="EMBL" id="WEW61178.1"/>
    </source>
</evidence>
<dbReference type="AlphaFoldDB" id="A0AAF0DMX5"/>
<feature type="compositionally biased region" description="Basic and acidic residues" evidence="1">
    <location>
        <begin position="288"/>
        <end position="304"/>
    </location>
</feature>
<sequence length="757" mass="80538">MASSYGRPFLASSYRQDLLPTGYRSGLLSVIALNNSAIETSRLATETWNMAGERTSANSQIPGSHHSLFSIVASNPSQSSPARHNRTSATSIEAATYQTSNLASQTPANRHSLPSSVAITGDLRSSATGDNQIDISTGKEITLQTFKSAPPSLITLVMPSVTTFRELPQSTIKESSVLAATDDRPGTSASSEAVLINTITSPPPEFSTTQVTNTEFTGNTVIVTTDSSGHSTVVPVLWHNGGPVALWGLPKLPKVSFKLPGLPEFCLVSCGGPPTPPGVPVTKGGSGSEEKPDNKEDTNRHDKSPSNTADRPSSQKITSERTSKTTSRETTTDSASTHESTHTSNSATTTCMESTVTNTYVSCTTATSQSTTACKTSYSIITGCSMAATATTTLLPCSETASASGCGPTAVDLPPVAEIDMLFAEPDEGFVDLAPVVEVDTLSAEADEAQNITTSSTSSMPTFSSRTVSISVQWASSQQVEATTSQSSHRMATTFKQTTSTLAETSSSPSFQPTTSAKSTAVARASSPREEKGPPPTRTLTAPSQKCHGLMQKKYVTRNTLKDIIKDRFCPEAVKQGALDENSGSISRTYLQGTIEEVAVATDWKPGLDFTPNSKDCERYLIDMALDGCDGNDGNNPMNWKGGGSVSVGPVTYRIDPIAMRQPAPKQPAGVCVPIWSKRPYLFRVWGNGWLNSDSGRELEKKLKEKCHLTEFRFEYGLGNYGSEWTMSISVSVLDTQCLVEALQSAGGPKKLLWFAA</sequence>
<keyword evidence="3" id="KW-1185">Reference proteome</keyword>
<feature type="region of interest" description="Disordered" evidence="1">
    <location>
        <begin position="277"/>
        <end position="348"/>
    </location>
</feature>
<dbReference type="Pfam" id="PF18647">
    <property type="entry name" value="Fungal_lectin_2"/>
    <property type="match status" value="1"/>
</dbReference>
<reference evidence="2" key="1">
    <citation type="submission" date="2023-03" db="EMBL/GenBank/DDBJ databases">
        <title>Emydomyces testavorans Genome Sequence.</title>
        <authorList>
            <person name="Hoyer L."/>
        </authorList>
    </citation>
    <scope>NUCLEOTIDE SEQUENCE</scope>
    <source>
        <strain evidence="2">16-2883</strain>
    </source>
</reference>
<feature type="region of interest" description="Disordered" evidence="1">
    <location>
        <begin position="497"/>
        <end position="543"/>
    </location>
</feature>
<dbReference type="EMBL" id="CP120630">
    <property type="protein sequence ID" value="WEW61178.1"/>
    <property type="molecule type" value="Genomic_DNA"/>
</dbReference>
<feature type="compositionally biased region" description="Basic and acidic residues" evidence="1">
    <location>
        <begin position="318"/>
        <end position="331"/>
    </location>
</feature>
<accession>A0AAF0DMX5</accession>
<evidence type="ECO:0000313" key="3">
    <source>
        <dbReference type="Proteomes" id="UP001219355"/>
    </source>
</evidence>
<name>A0AAF0DMX5_9EURO</name>
<protein>
    <submittedName>
        <fullName evidence="2">Uncharacterized protein</fullName>
    </submittedName>
</protein>
<evidence type="ECO:0000256" key="1">
    <source>
        <dbReference type="SAM" id="MobiDB-lite"/>
    </source>
</evidence>
<gene>
    <name evidence="2" type="ORF">PRK78_006668</name>
</gene>
<dbReference type="Proteomes" id="UP001219355">
    <property type="component" value="Chromosome 4"/>
</dbReference>
<feature type="compositionally biased region" description="Polar residues" evidence="1">
    <location>
        <begin position="305"/>
        <end position="317"/>
    </location>
</feature>